<protein>
    <recommendedName>
        <fullName evidence="2">Programmed cell death protein 2 C-terminal domain-containing protein</fullName>
    </recommendedName>
</protein>
<dbReference type="Pfam" id="PF04194">
    <property type="entry name" value="PDCD2_C"/>
    <property type="match status" value="1"/>
</dbReference>
<feature type="compositionally biased region" description="Basic and acidic residues" evidence="1">
    <location>
        <begin position="27"/>
        <end position="43"/>
    </location>
</feature>
<name>L1J492_GUITC</name>
<dbReference type="OMA" id="GNPRSCC"/>
<evidence type="ECO:0000256" key="1">
    <source>
        <dbReference type="SAM" id="MobiDB-lite"/>
    </source>
</evidence>
<keyword evidence="5" id="KW-1185">Reference proteome</keyword>
<dbReference type="RefSeq" id="XP_005830132.1">
    <property type="nucleotide sequence ID" value="XM_005830075.1"/>
</dbReference>
<feature type="domain" description="Programmed cell death protein 2 C-terminal" evidence="2">
    <location>
        <begin position="151"/>
        <end position="259"/>
    </location>
</feature>
<sequence length="265" mass="28852">MEEAGDRSIPQDLLSLQQKVQDMKMNAGRDAEGQHADAESDKAGRRRKKKGKNQSGAKAGLDVGAAEFVPVMAGVFNAESDSHSSNQGEQVKAFFPCYYIEYDAEPEPEEDKDLAKYKELAEQVVAELNETSGGGSAALWSGEEHESTKGDKQFRKFRKRVARAPEQVLRYCWNGEPLWQSSEAQCTEVPPCPRCGSSRVYEMQAMPGLFYELGVEAFAPKGDEGMDCGVAIIYSCSSSCGSSGQADGDGSGEDFVFIQRDTLVG</sequence>
<organism evidence="3">
    <name type="scientific">Guillardia theta (strain CCMP2712)</name>
    <name type="common">Cryptophyte</name>
    <dbReference type="NCBI Taxonomy" id="905079"/>
    <lineage>
        <taxon>Eukaryota</taxon>
        <taxon>Cryptophyceae</taxon>
        <taxon>Pyrenomonadales</taxon>
        <taxon>Geminigeraceae</taxon>
        <taxon>Guillardia</taxon>
    </lineage>
</organism>
<dbReference type="Proteomes" id="UP000011087">
    <property type="component" value="Unassembled WGS sequence"/>
</dbReference>
<gene>
    <name evidence="3" type="ORF">GUITHDRAFT_153364</name>
</gene>
<dbReference type="HOGENOM" id="CLU_1051493_0_0_1"/>
<dbReference type="eggNOG" id="KOG2061">
    <property type="taxonomic scope" value="Eukaryota"/>
</dbReference>
<evidence type="ECO:0000313" key="3">
    <source>
        <dbReference type="EMBL" id="EKX43152.1"/>
    </source>
</evidence>
<accession>L1J492</accession>
<dbReference type="KEGG" id="gtt:GUITHDRAFT_153364"/>
<dbReference type="EMBL" id="JH993012">
    <property type="protein sequence ID" value="EKX43152.1"/>
    <property type="molecule type" value="Genomic_DNA"/>
</dbReference>
<reference evidence="3 5" key="1">
    <citation type="journal article" date="2012" name="Nature">
        <title>Algal genomes reveal evolutionary mosaicism and the fate of nucleomorphs.</title>
        <authorList>
            <consortium name="DOE Joint Genome Institute"/>
            <person name="Curtis B.A."/>
            <person name="Tanifuji G."/>
            <person name="Burki F."/>
            <person name="Gruber A."/>
            <person name="Irimia M."/>
            <person name="Maruyama S."/>
            <person name="Arias M.C."/>
            <person name="Ball S.G."/>
            <person name="Gile G.H."/>
            <person name="Hirakawa Y."/>
            <person name="Hopkins J.F."/>
            <person name="Kuo A."/>
            <person name="Rensing S.A."/>
            <person name="Schmutz J."/>
            <person name="Symeonidi A."/>
            <person name="Elias M."/>
            <person name="Eveleigh R.J."/>
            <person name="Herman E.K."/>
            <person name="Klute M.J."/>
            <person name="Nakayama T."/>
            <person name="Obornik M."/>
            <person name="Reyes-Prieto A."/>
            <person name="Armbrust E.V."/>
            <person name="Aves S.J."/>
            <person name="Beiko R.G."/>
            <person name="Coutinho P."/>
            <person name="Dacks J.B."/>
            <person name="Durnford D.G."/>
            <person name="Fast N.M."/>
            <person name="Green B.R."/>
            <person name="Grisdale C.J."/>
            <person name="Hempel F."/>
            <person name="Henrissat B."/>
            <person name="Hoppner M.P."/>
            <person name="Ishida K."/>
            <person name="Kim E."/>
            <person name="Koreny L."/>
            <person name="Kroth P.G."/>
            <person name="Liu Y."/>
            <person name="Malik S.B."/>
            <person name="Maier U.G."/>
            <person name="McRose D."/>
            <person name="Mock T."/>
            <person name="Neilson J.A."/>
            <person name="Onodera N.T."/>
            <person name="Poole A.M."/>
            <person name="Pritham E.J."/>
            <person name="Richards T.A."/>
            <person name="Rocap G."/>
            <person name="Roy S.W."/>
            <person name="Sarai C."/>
            <person name="Schaack S."/>
            <person name="Shirato S."/>
            <person name="Slamovits C.H."/>
            <person name="Spencer D.F."/>
            <person name="Suzuki S."/>
            <person name="Worden A.Z."/>
            <person name="Zauner S."/>
            <person name="Barry K."/>
            <person name="Bell C."/>
            <person name="Bharti A.K."/>
            <person name="Crow J.A."/>
            <person name="Grimwood J."/>
            <person name="Kramer R."/>
            <person name="Lindquist E."/>
            <person name="Lucas S."/>
            <person name="Salamov A."/>
            <person name="McFadden G.I."/>
            <person name="Lane C.E."/>
            <person name="Keeling P.J."/>
            <person name="Gray M.W."/>
            <person name="Grigoriev I.V."/>
            <person name="Archibald J.M."/>
        </authorList>
    </citation>
    <scope>NUCLEOTIDE SEQUENCE</scope>
    <source>
        <strain evidence="3 5">CCMP2712</strain>
    </source>
</reference>
<dbReference type="InterPro" id="IPR052815">
    <property type="entry name" value="PDCD2-like_regulator"/>
</dbReference>
<feature type="region of interest" description="Disordered" evidence="1">
    <location>
        <begin position="1"/>
        <end position="60"/>
    </location>
</feature>
<reference evidence="4" key="3">
    <citation type="submission" date="2015-06" db="UniProtKB">
        <authorList>
            <consortium name="EnsemblProtists"/>
        </authorList>
    </citation>
    <scope>IDENTIFICATION</scope>
</reference>
<evidence type="ECO:0000313" key="5">
    <source>
        <dbReference type="Proteomes" id="UP000011087"/>
    </source>
</evidence>
<dbReference type="PANTHER" id="PTHR46421">
    <property type="entry name" value="PROGRAMMED CELL DEATH PROTEIN 2-LIKE"/>
    <property type="match status" value="1"/>
</dbReference>
<dbReference type="PANTHER" id="PTHR46421:SF1">
    <property type="entry name" value="PROGRAMMED CELL DEATH PROTEIN 2-LIKE"/>
    <property type="match status" value="1"/>
</dbReference>
<dbReference type="GeneID" id="17299735"/>
<proteinExistence type="predicted"/>
<dbReference type="PaxDb" id="55529-EKX43152"/>
<evidence type="ECO:0000313" key="4">
    <source>
        <dbReference type="EnsemblProtists" id="EKX43152"/>
    </source>
</evidence>
<dbReference type="GO" id="GO:0005737">
    <property type="term" value="C:cytoplasm"/>
    <property type="evidence" value="ECO:0007669"/>
    <property type="project" value="InterPro"/>
</dbReference>
<dbReference type="EnsemblProtists" id="EKX43152">
    <property type="protein sequence ID" value="EKX43152"/>
    <property type="gene ID" value="GUITHDRAFT_153364"/>
</dbReference>
<reference evidence="5" key="2">
    <citation type="submission" date="2012-11" db="EMBL/GenBank/DDBJ databases">
        <authorList>
            <person name="Kuo A."/>
            <person name="Curtis B.A."/>
            <person name="Tanifuji G."/>
            <person name="Burki F."/>
            <person name="Gruber A."/>
            <person name="Irimia M."/>
            <person name="Maruyama S."/>
            <person name="Arias M.C."/>
            <person name="Ball S.G."/>
            <person name="Gile G.H."/>
            <person name="Hirakawa Y."/>
            <person name="Hopkins J.F."/>
            <person name="Rensing S.A."/>
            <person name="Schmutz J."/>
            <person name="Symeonidi A."/>
            <person name="Elias M."/>
            <person name="Eveleigh R.J."/>
            <person name="Herman E.K."/>
            <person name="Klute M.J."/>
            <person name="Nakayama T."/>
            <person name="Obornik M."/>
            <person name="Reyes-Prieto A."/>
            <person name="Armbrust E.V."/>
            <person name="Aves S.J."/>
            <person name="Beiko R.G."/>
            <person name="Coutinho P."/>
            <person name="Dacks J.B."/>
            <person name="Durnford D.G."/>
            <person name="Fast N.M."/>
            <person name="Green B.R."/>
            <person name="Grisdale C."/>
            <person name="Hempe F."/>
            <person name="Henrissat B."/>
            <person name="Hoppner M.P."/>
            <person name="Ishida K.-I."/>
            <person name="Kim E."/>
            <person name="Koreny L."/>
            <person name="Kroth P.G."/>
            <person name="Liu Y."/>
            <person name="Malik S.-B."/>
            <person name="Maier U.G."/>
            <person name="McRose D."/>
            <person name="Mock T."/>
            <person name="Neilson J.A."/>
            <person name="Onodera N.T."/>
            <person name="Poole A.M."/>
            <person name="Pritham E.J."/>
            <person name="Richards T.A."/>
            <person name="Rocap G."/>
            <person name="Roy S.W."/>
            <person name="Sarai C."/>
            <person name="Schaack S."/>
            <person name="Shirato S."/>
            <person name="Slamovits C.H."/>
            <person name="Spencer D.F."/>
            <person name="Suzuki S."/>
            <person name="Worden A.Z."/>
            <person name="Zauner S."/>
            <person name="Barry K."/>
            <person name="Bell C."/>
            <person name="Bharti A.K."/>
            <person name="Crow J.A."/>
            <person name="Grimwood J."/>
            <person name="Kramer R."/>
            <person name="Lindquist E."/>
            <person name="Lucas S."/>
            <person name="Salamov A."/>
            <person name="McFadden G.I."/>
            <person name="Lane C.E."/>
            <person name="Keeling P.J."/>
            <person name="Gray M.W."/>
            <person name="Grigoriev I.V."/>
            <person name="Archibald J.M."/>
        </authorList>
    </citation>
    <scope>NUCLEOTIDE SEQUENCE</scope>
    <source>
        <strain evidence="5">CCMP2712</strain>
    </source>
</reference>
<evidence type="ECO:0000259" key="2">
    <source>
        <dbReference type="Pfam" id="PF04194"/>
    </source>
</evidence>
<dbReference type="OrthoDB" id="443682at2759"/>
<dbReference type="AlphaFoldDB" id="L1J492"/>
<dbReference type="STRING" id="905079.L1J492"/>
<dbReference type="InterPro" id="IPR007320">
    <property type="entry name" value="PDCD2_C"/>
</dbReference>